<dbReference type="SUPFAM" id="SSF56104">
    <property type="entry name" value="SAICAR synthase-like"/>
    <property type="match status" value="1"/>
</dbReference>
<dbReference type="NCBIfam" id="TIGR00081">
    <property type="entry name" value="purC"/>
    <property type="match status" value="1"/>
</dbReference>
<evidence type="ECO:0000313" key="10">
    <source>
        <dbReference type="EMBL" id="HII69979.1"/>
    </source>
</evidence>
<evidence type="ECO:0000256" key="5">
    <source>
        <dbReference type="ARBA" id="ARBA00022755"/>
    </source>
</evidence>
<dbReference type="PROSITE" id="PS01058">
    <property type="entry name" value="SAICAR_SYNTHETASE_2"/>
    <property type="match status" value="1"/>
</dbReference>
<comment type="catalytic activity">
    <reaction evidence="7 8">
        <text>5-amino-1-(5-phospho-D-ribosyl)imidazole-4-carboxylate + L-aspartate + ATP = (2S)-2-[5-amino-1-(5-phospho-beta-D-ribosyl)imidazole-4-carboxamido]succinate + ADP + phosphate + 2 H(+)</text>
        <dbReference type="Rhea" id="RHEA:22628"/>
        <dbReference type="ChEBI" id="CHEBI:15378"/>
        <dbReference type="ChEBI" id="CHEBI:29991"/>
        <dbReference type="ChEBI" id="CHEBI:30616"/>
        <dbReference type="ChEBI" id="CHEBI:43474"/>
        <dbReference type="ChEBI" id="CHEBI:58443"/>
        <dbReference type="ChEBI" id="CHEBI:77657"/>
        <dbReference type="ChEBI" id="CHEBI:456216"/>
        <dbReference type="EC" id="6.3.2.6"/>
    </reaction>
</comment>
<dbReference type="OMA" id="EFCYKND"/>
<evidence type="ECO:0000259" key="9">
    <source>
        <dbReference type="Pfam" id="PF01259"/>
    </source>
</evidence>
<feature type="domain" description="SAICAR synthetase/ADE2 N-terminal" evidence="9">
    <location>
        <begin position="7"/>
        <end position="233"/>
    </location>
</feature>
<keyword evidence="5 8" id="KW-0658">Purine biosynthesis</keyword>
<name>A0A832WNT4_9EURY</name>
<dbReference type="EMBL" id="DUJS01000002">
    <property type="protein sequence ID" value="HII69979.1"/>
    <property type="molecule type" value="Genomic_DNA"/>
</dbReference>
<dbReference type="FunFam" id="3.30.470.20:FF:000006">
    <property type="entry name" value="Phosphoribosylaminoimidazole-succinocarboxamide synthase"/>
    <property type="match status" value="1"/>
</dbReference>
<accession>A0A832WNT4</accession>
<evidence type="ECO:0000256" key="3">
    <source>
        <dbReference type="ARBA" id="ARBA00022598"/>
    </source>
</evidence>
<dbReference type="HAMAP" id="MF_00137">
    <property type="entry name" value="SAICAR_synth"/>
    <property type="match status" value="1"/>
</dbReference>
<keyword evidence="4 8" id="KW-0547">Nucleotide-binding</keyword>
<evidence type="ECO:0000256" key="4">
    <source>
        <dbReference type="ARBA" id="ARBA00022741"/>
    </source>
</evidence>
<dbReference type="InterPro" id="IPR050089">
    <property type="entry name" value="SAICAR_synthetase"/>
</dbReference>
<evidence type="ECO:0000256" key="7">
    <source>
        <dbReference type="ARBA" id="ARBA00048475"/>
    </source>
</evidence>
<dbReference type="PROSITE" id="PS01057">
    <property type="entry name" value="SAICAR_SYNTHETASE_1"/>
    <property type="match status" value="1"/>
</dbReference>
<reference evidence="10" key="1">
    <citation type="journal article" date="2020" name="bioRxiv">
        <title>A rank-normalized archaeal taxonomy based on genome phylogeny resolves widespread incomplete and uneven classifications.</title>
        <authorList>
            <person name="Rinke C."/>
            <person name="Chuvochina M."/>
            <person name="Mussig A.J."/>
            <person name="Chaumeil P.-A."/>
            <person name="Waite D.W."/>
            <person name="Whitman W.B."/>
            <person name="Parks D.H."/>
            <person name="Hugenholtz P."/>
        </authorList>
    </citation>
    <scope>NUCLEOTIDE SEQUENCE</scope>
    <source>
        <strain evidence="10">UBA8853</strain>
    </source>
</reference>
<dbReference type="GO" id="GO:0006189">
    <property type="term" value="P:'de novo' IMP biosynthetic process"/>
    <property type="evidence" value="ECO:0007669"/>
    <property type="project" value="UniProtKB-UniRule"/>
</dbReference>
<dbReference type="GeneID" id="1476893"/>
<dbReference type="RefSeq" id="WP_011019161.1">
    <property type="nucleotide sequence ID" value="NZ_DUJS01000002.1"/>
</dbReference>
<dbReference type="UniPathway" id="UPA00074">
    <property type="reaction ID" value="UER00131"/>
</dbReference>
<gene>
    <name evidence="8" type="primary">purC</name>
    <name evidence="10" type="ORF">HA336_01940</name>
</gene>
<dbReference type="GO" id="GO:0004639">
    <property type="term" value="F:phosphoribosylaminoimidazolesuccinocarboxamide synthase activity"/>
    <property type="evidence" value="ECO:0007669"/>
    <property type="project" value="UniProtKB-UniRule"/>
</dbReference>
<sequence length="247" mass="28405">MERGRLVYEGKAKSLYEHPEDENLLVMEFRDDITAFNMEKMDTVEGKGVYNCLISARLFEVLEDAGIPTHYVELADERRMVVERLDMFNLEVICRNMATGSLVERLPFEEGEKLDPPIVEFDYKSDEYGDPMVNMDHIRALGLATEEEVERMRELTLQVNEVLSEFLKDCDIILVDFKLEFGVNPDGEVVVGDEISPDTCRFWDAETEESLDKDIFRKDEGDVLAGYREAAERILRGDEEKLAMLPG</sequence>
<evidence type="ECO:0000256" key="1">
    <source>
        <dbReference type="ARBA" id="ARBA00004672"/>
    </source>
</evidence>
<dbReference type="SMR" id="A0A832WNT4"/>
<dbReference type="PANTHER" id="PTHR43599:SF3">
    <property type="entry name" value="SI:DKEY-6E2.2"/>
    <property type="match status" value="1"/>
</dbReference>
<dbReference type="InterPro" id="IPR028923">
    <property type="entry name" value="SAICAR_synt/ADE2_N"/>
</dbReference>
<organism evidence="10 11">
    <name type="scientific">Methanopyrus kandleri</name>
    <dbReference type="NCBI Taxonomy" id="2320"/>
    <lineage>
        <taxon>Archaea</taxon>
        <taxon>Methanobacteriati</taxon>
        <taxon>Methanobacteriota</taxon>
        <taxon>Methanomada group</taxon>
        <taxon>Methanopyri</taxon>
        <taxon>Methanopyrales</taxon>
        <taxon>Methanopyraceae</taxon>
        <taxon>Methanopyrus</taxon>
    </lineage>
</organism>
<protein>
    <recommendedName>
        <fullName evidence="8">Phosphoribosylaminoimidazole-succinocarboxamide synthase</fullName>
        <ecNumber evidence="8">6.3.2.6</ecNumber>
    </recommendedName>
    <alternativeName>
        <fullName evidence="8">SAICAR synthetase</fullName>
    </alternativeName>
</protein>
<evidence type="ECO:0000256" key="2">
    <source>
        <dbReference type="ARBA" id="ARBA00010190"/>
    </source>
</evidence>
<comment type="pathway">
    <text evidence="1 8">Purine metabolism; IMP biosynthesis via de novo pathway; 5-amino-1-(5-phospho-D-ribosyl)imidazole-4-carboxamide from 5-amino-1-(5-phospho-D-ribosyl)imidazole-4-carboxylate: step 1/2.</text>
</comment>
<evidence type="ECO:0000256" key="6">
    <source>
        <dbReference type="ARBA" id="ARBA00022840"/>
    </source>
</evidence>
<keyword evidence="6 8" id="KW-0067">ATP-binding</keyword>
<dbReference type="CDD" id="cd01415">
    <property type="entry name" value="SAICAR_synt_PurC"/>
    <property type="match status" value="1"/>
</dbReference>
<comment type="similarity">
    <text evidence="2 8">Belongs to the SAICAR synthetase family.</text>
</comment>
<comment type="caution">
    <text evidence="10">The sequence shown here is derived from an EMBL/GenBank/DDBJ whole genome shotgun (WGS) entry which is preliminary data.</text>
</comment>
<dbReference type="PANTHER" id="PTHR43599">
    <property type="entry name" value="MULTIFUNCTIONAL PROTEIN ADE2"/>
    <property type="match status" value="1"/>
</dbReference>
<dbReference type="GO" id="GO:0009236">
    <property type="term" value="P:cobalamin biosynthetic process"/>
    <property type="evidence" value="ECO:0007669"/>
    <property type="project" value="InterPro"/>
</dbReference>
<evidence type="ECO:0000313" key="11">
    <source>
        <dbReference type="Proteomes" id="UP000619545"/>
    </source>
</evidence>
<keyword evidence="3 8" id="KW-0436">Ligase</keyword>
<dbReference type="Gene3D" id="3.30.470.20">
    <property type="entry name" value="ATP-grasp fold, B domain"/>
    <property type="match status" value="1"/>
</dbReference>
<dbReference type="InterPro" id="IPR018236">
    <property type="entry name" value="SAICAR_synthetase_CS"/>
</dbReference>
<evidence type="ECO:0000256" key="8">
    <source>
        <dbReference type="HAMAP-Rule" id="MF_00137"/>
    </source>
</evidence>
<dbReference type="Proteomes" id="UP000619545">
    <property type="component" value="Unassembled WGS sequence"/>
</dbReference>
<dbReference type="Gene3D" id="3.30.200.20">
    <property type="entry name" value="Phosphorylase Kinase, domain 1"/>
    <property type="match status" value="1"/>
</dbReference>
<dbReference type="EC" id="6.3.2.6" evidence="8"/>
<dbReference type="AlphaFoldDB" id="A0A832WNT4"/>
<dbReference type="InterPro" id="IPR033934">
    <property type="entry name" value="SAICAR_synt_PurC"/>
</dbReference>
<dbReference type="Pfam" id="PF01259">
    <property type="entry name" value="SAICAR_synt"/>
    <property type="match status" value="1"/>
</dbReference>
<dbReference type="GO" id="GO:0005524">
    <property type="term" value="F:ATP binding"/>
    <property type="evidence" value="ECO:0007669"/>
    <property type="project" value="UniProtKB-KW"/>
</dbReference>
<dbReference type="InterPro" id="IPR001636">
    <property type="entry name" value="SAICAR_synth"/>
</dbReference>
<proteinExistence type="inferred from homology"/>